<evidence type="ECO:0000313" key="2">
    <source>
        <dbReference type="EMBL" id="QBZ89551.1"/>
    </source>
</evidence>
<organism evidence="2 3">
    <name type="scientific">Pseudomonas viciae</name>
    <dbReference type="NCBI Taxonomy" id="2505979"/>
    <lineage>
        <taxon>Bacteria</taxon>
        <taxon>Pseudomonadati</taxon>
        <taxon>Pseudomonadota</taxon>
        <taxon>Gammaproteobacteria</taxon>
        <taxon>Pseudomonadales</taxon>
        <taxon>Pseudomonadaceae</taxon>
        <taxon>Pseudomonas</taxon>
    </lineage>
</organism>
<dbReference type="AlphaFoldDB" id="A0A4P7PG05"/>
<dbReference type="Proteomes" id="UP000296468">
    <property type="component" value="Chromosome"/>
</dbReference>
<protein>
    <submittedName>
        <fullName evidence="2">Uncharacterized protein</fullName>
    </submittedName>
</protein>
<accession>A0A4P7PG05</accession>
<feature type="region of interest" description="Disordered" evidence="1">
    <location>
        <begin position="31"/>
        <end position="86"/>
    </location>
</feature>
<evidence type="ECO:0000256" key="1">
    <source>
        <dbReference type="SAM" id="MobiDB-lite"/>
    </source>
</evidence>
<proteinExistence type="predicted"/>
<reference evidence="2 3" key="1">
    <citation type="journal article" date="2019" name="Front. Microbiol.">
        <title>In silico and Genetic Analyses of Cyclic Lipopeptide Synthetic Gene Clusters in Pseudomonas sp. 11K1.</title>
        <authorList>
            <person name="Zhao H."/>
            <person name="Liu Y.P."/>
            <person name="Zhang L.Q."/>
        </authorList>
    </citation>
    <scope>NUCLEOTIDE SEQUENCE [LARGE SCALE GENOMIC DNA]</scope>
    <source>
        <strain evidence="2 3">11K1</strain>
    </source>
</reference>
<gene>
    <name evidence="2" type="ORF">EPZ47_12775</name>
</gene>
<dbReference type="EMBL" id="CP035088">
    <property type="protein sequence ID" value="QBZ89551.1"/>
    <property type="molecule type" value="Genomic_DNA"/>
</dbReference>
<evidence type="ECO:0000313" key="3">
    <source>
        <dbReference type="Proteomes" id="UP000296468"/>
    </source>
</evidence>
<name>A0A4P7PG05_9PSED</name>
<sequence>MLTQDPLWERACSRRLSVRQPFHRLTHRFREQARSHNESKPITILHARQNPVSRHTPPCIKVTTPAPALSERPGPPFPGTVTDGTS</sequence>
<dbReference type="KEGG" id="pvk:EPZ47_12775"/>